<dbReference type="EMBL" id="FNFM01000003">
    <property type="protein sequence ID" value="SDJ97545.1"/>
    <property type="molecule type" value="Genomic_DNA"/>
</dbReference>
<reference evidence="6" key="1">
    <citation type="submission" date="2016-10" db="EMBL/GenBank/DDBJ databases">
        <authorList>
            <person name="Varghese N."/>
            <person name="Submissions S."/>
        </authorList>
    </citation>
    <scope>NUCLEOTIDE SEQUENCE [LARGE SCALE GENOMIC DNA]</scope>
    <source>
        <strain evidence="6">DSM 45460</strain>
    </source>
</reference>
<dbReference type="Pfam" id="PF01041">
    <property type="entry name" value="DegT_DnrJ_EryC1"/>
    <property type="match status" value="1"/>
</dbReference>
<feature type="modified residue" description="N6-(pyridoxal phosphate)lysine" evidence="3">
    <location>
        <position position="185"/>
    </location>
</feature>
<evidence type="ECO:0000256" key="2">
    <source>
        <dbReference type="PIRSR" id="PIRSR000390-1"/>
    </source>
</evidence>
<dbReference type="InterPro" id="IPR015424">
    <property type="entry name" value="PyrdxlP-dep_Trfase"/>
</dbReference>
<feature type="active site" description="Proton acceptor" evidence="2">
    <location>
        <position position="185"/>
    </location>
</feature>
<dbReference type="PANTHER" id="PTHR30244">
    <property type="entry name" value="TRANSAMINASE"/>
    <property type="match status" value="1"/>
</dbReference>
<dbReference type="InterPro" id="IPR015421">
    <property type="entry name" value="PyrdxlP-dep_Trfase_major"/>
</dbReference>
<comment type="similarity">
    <text evidence="4">Belongs to the DegT/DnrJ/EryC1 family.</text>
</comment>
<dbReference type="PIRSF" id="PIRSF000390">
    <property type="entry name" value="PLP_StrS"/>
    <property type="match status" value="1"/>
</dbReference>
<dbReference type="InterPro" id="IPR000653">
    <property type="entry name" value="DegT/StrS_aminotransferase"/>
</dbReference>
<dbReference type="GO" id="GO:0030170">
    <property type="term" value="F:pyridoxal phosphate binding"/>
    <property type="evidence" value="ECO:0007669"/>
    <property type="project" value="TreeGrafter"/>
</dbReference>
<dbReference type="CDD" id="cd00616">
    <property type="entry name" value="AHBA_syn"/>
    <property type="match status" value="1"/>
</dbReference>
<dbReference type="AlphaFoldDB" id="A0A1G8Y5V4"/>
<evidence type="ECO:0000313" key="6">
    <source>
        <dbReference type="Proteomes" id="UP000199213"/>
    </source>
</evidence>
<organism evidence="5 6">
    <name type="scientific">Actinopolyspora mzabensis</name>
    <dbReference type="NCBI Taxonomy" id="995066"/>
    <lineage>
        <taxon>Bacteria</taxon>
        <taxon>Bacillati</taxon>
        <taxon>Actinomycetota</taxon>
        <taxon>Actinomycetes</taxon>
        <taxon>Actinopolysporales</taxon>
        <taxon>Actinopolysporaceae</taxon>
        <taxon>Actinopolyspora</taxon>
    </lineage>
</organism>
<name>A0A1G8Y5V4_ACTMZ</name>
<dbReference type="Gene3D" id="3.90.1150.10">
    <property type="entry name" value="Aspartate Aminotransferase, domain 1"/>
    <property type="match status" value="1"/>
</dbReference>
<evidence type="ECO:0000313" key="5">
    <source>
        <dbReference type="EMBL" id="SDJ97545.1"/>
    </source>
</evidence>
<dbReference type="Proteomes" id="UP000199213">
    <property type="component" value="Unassembled WGS sequence"/>
</dbReference>
<keyword evidence="3 4" id="KW-0663">Pyridoxal phosphate</keyword>
<dbReference type="PANTHER" id="PTHR30244:SF34">
    <property type="entry name" value="DTDP-4-AMINO-4,6-DIDEOXYGALACTOSE TRANSAMINASE"/>
    <property type="match status" value="1"/>
</dbReference>
<evidence type="ECO:0000256" key="3">
    <source>
        <dbReference type="PIRSR" id="PIRSR000390-2"/>
    </source>
</evidence>
<keyword evidence="6" id="KW-1185">Reference proteome</keyword>
<sequence length="387" mass="42852">MTGMINVFQPSLGELELAAVKETFDSNWIGRGSRTEEFESVFARHIGVPRDRVRSINSCTEAMFLAMELAGVDQSSDVVLPTVSFVGAGNAISARGATPVFCDVDPRTLNPSVDDVEAVLTSRTKAVVILHYGGYPGDVARIAELCRKRGVLLIEDAAIAVASTVEGQSCGTFGDLAVWSFDHGKIVVTVDGGMLYAREPELAERARTLSYLGLEQSSGYDQARNTDNRWWDFDVSAFSRRSVTNDVLAAVGTVQMSRLPDFIRRREEIAARYENGLAGIEGLQLPPPLPAGHETSHYMYWVQFDHGIRDIVARDLYNQGIYTTFRYPPLHKVPAYGSQAELPGADYAAERTLLLPMHHSLTDEDVDRTINEVREITRNRLKERRPA</sequence>
<dbReference type="OrthoDB" id="5342089at2"/>
<comment type="cofactor">
    <cofactor evidence="1">
        <name>pyridoxal 5'-phosphate</name>
        <dbReference type="ChEBI" id="CHEBI:597326"/>
    </cofactor>
</comment>
<evidence type="ECO:0000256" key="1">
    <source>
        <dbReference type="ARBA" id="ARBA00001933"/>
    </source>
</evidence>
<dbReference type="Gene3D" id="3.40.640.10">
    <property type="entry name" value="Type I PLP-dependent aspartate aminotransferase-like (Major domain)"/>
    <property type="match status" value="1"/>
</dbReference>
<proteinExistence type="inferred from homology"/>
<dbReference type="SUPFAM" id="SSF53383">
    <property type="entry name" value="PLP-dependent transferases"/>
    <property type="match status" value="1"/>
</dbReference>
<dbReference type="GO" id="GO:0008483">
    <property type="term" value="F:transaminase activity"/>
    <property type="evidence" value="ECO:0007669"/>
    <property type="project" value="TreeGrafter"/>
</dbReference>
<accession>A0A1G8Y5V4</accession>
<evidence type="ECO:0000256" key="4">
    <source>
        <dbReference type="RuleBase" id="RU004508"/>
    </source>
</evidence>
<protein>
    <submittedName>
        <fullName evidence="5">dTDP-4-amino-4,6-dideoxygalactose transaminase</fullName>
    </submittedName>
</protein>
<dbReference type="GO" id="GO:0000271">
    <property type="term" value="P:polysaccharide biosynthetic process"/>
    <property type="evidence" value="ECO:0007669"/>
    <property type="project" value="TreeGrafter"/>
</dbReference>
<gene>
    <name evidence="5" type="ORF">SAMN04487820_103239</name>
</gene>
<dbReference type="InterPro" id="IPR015422">
    <property type="entry name" value="PyrdxlP-dep_Trfase_small"/>
</dbReference>